<dbReference type="Proteomes" id="UP000728032">
    <property type="component" value="Unassembled WGS sequence"/>
</dbReference>
<accession>A0A7R9MEG7</accession>
<gene>
    <name evidence="1" type="ORF">ONB1V03_LOCUS14915</name>
</gene>
<organism evidence="1">
    <name type="scientific">Oppiella nova</name>
    <dbReference type="NCBI Taxonomy" id="334625"/>
    <lineage>
        <taxon>Eukaryota</taxon>
        <taxon>Metazoa</taxon>
        <taxon>Ecdysozoa</taxon>
        <taxon>Arthropoda</taxon>
        <taxon>Chelicerata</taxon>
        <taxon>Arachnida</taxon>
        <taxon>Acari</taxon>
        <taxon>Acariformes</taxon>
        <taxon>Sarcoptiformes</taxon>
        <taxon>Oribatida</taxon>
        <taxon>Brachypylina</taxon>
        <taxon>Oppioidea</taxon>
        <taxon>Oppiidae</taxon>
        <taxon>Oppiella</taxon>
    </lineage>
</organism>
<evidence type="ECO:0000313" key="1">
    <source>
        <dbReference type="EMBL" id="CAD7658292.1"/>
    </source>
</evidence>
<name>A0A7R9MEG7_9ACAR</name>
<feature type="non-terminal residue" evidence="1">
    <location>
        <position position="1"/>
    </location>
</feature>
<evidence type="ECO:0000313" key="2">
    <source>
        <dbReference type="Proteomes" id="UP000728032"/>
    </source>
</evidence>
<dbReference type="EMBL" id="CAJPVJ010014667">
    <property type="protein sequence ID" value="CAG2175478.1"/>
    <property type="molecule type" value="Genomic_DNA"/>
</dbReference>
<sequence length="114" mass="12987">MTKYSLKSKSFTSRPVTRMDELLDDTRDVHFFVTCALGAHGDQGLVMQLQPHLQEFEQQLTWVLIHQPLTSGAFLQMTPIPVPPPLHVIRYVNRILQRIIPGGQLRRSVDAIQA</sequence>
<reference evidence="1" key="1">
    <citation type="submission" date="2020-11" db="EMBL/GenBank/DDBJ databases">
        <authorList>
            <person name="Tran Van P."/>
        </authorList>
    </citation>
    <scope>NUCLEOTIDE SEQUENCE</scope>
</reference>
<dbReference type="AlphaFoldDB" id="A0A7R9MEG7"/>
<keyword evidence="2" id="KW-1185">Reference proteome</keyword>
<dbReference type="EMBL" id="OC929492">
    <property type="protein sequence ID" value="CAD7658292.1"/>
    <property type="molecule type" value="Genomic_DNA"/>
</dbReference>
<protein>
    <submittedName>
        <fullName evidence="1">Uncharacterized protein</fullName>
    </submittedName>
</protein>
<proteinExistence type="predicted"/>